<comment type="caution">
    <text evidence="1">The sequence shown here is derived from an EMBL/GenBank/DDBJ whole genome shotgun (WGS) entry which is preliminary data.</text>
</comment>
<dbReference type="Proteomes" id="UP000499080">
    <property type="component" value="Unassembled WGS sequence"/>
</dbReference>
<reference evidence="1 2" key="1">
    <citation type="journal article" date="2019" name="Sci. Rep.">
        <title>Orb-weaving spider Araneus ventricosus genome elucidates the spidroin gene catalogue.</title>
        <authorList>
            <person name="Kono N."/>
            <person name="Nakamura H."/>
            <person name="Ohtoshi R."/>
            <person name="Moran D.A.P."/>
            <person name="Shinohara A."/>
            <person name="Yoshida Y."/>
            <person name="Fujiwara M."/>
            <person name="Mori M."/>
            <person name="Tomita M."/>
            <person name="Arakawa K."/>
        </authorList>
    </citation>
    <scope>NUCLEOTIDE SEQUENCE [LARGE SCALE GENOMIC DNA]</scope>
</reference>
<evidence type="ECO:0000313" key="2">
    <source>
        <dbReference type="Proteomes" id="UP000499080"/>
    </source>
</evidence>
<sequence>MTRWSDNETVLHLNDLDILKNAAILQTDWLNTRKRSNAKHKIPAKTMKCLLRLLSLFEANTPLFSRSLLRFFSVDLSRCFEEISPATWSIAQRLASLLLNYLFRKHIP</sequence>
<name>A0A4Y2NW35_ARAVE</name>
<organism evidence="1 2">
    <name type="scientific">Araneus ventricosus</name>
    <name type="common">Orbweaver spider</name>
    <name type="synonym">Epeira ventricosa</name>
    <dbReference type="NCBI Taxonomy" id="182803"/>
    <lineage>
        <taxon>Eukaryota</taxon>
        <taxon>Metazoa</taxon>
        <taxon>Ecdysozoa</taxon>
        <taxon>Arthropoda</taxon>
        <taxon>Chelicerata</taxon>
        <taxon>Arachnida</taxon>
        <taxon>Araneae</taxon>
        <taxon>Araneomorphae</taxon>
        <taxon>Entelegynae</taxon>
        <taxon>Araneoidea</taxon>
        <taxon>Araneidae</taxon>
        <taxon>Araneus</taxon>
    </lineage>
</organism>
<proteinExistence type="predicted"/>
<dbReference type="EMBL" id="BGPR01129390">
    <property type="protein sequence ID" value="GBN41966.1"/>
    <property type="molecule type" value="Genomic_DNA"/>
</dbReference>
<gene>
    <name evidence="1" type="ORF">AVEN_247171_1</name>
</gene>
<accession>A0A4Y2NW35</accession>
<dbReference type="AlphaFoldDB" id="A0A4Y2NW35"/>
<protein>
    <submittedName>
        <fullName evidence="1">Uncharacterized protein</fullName>
    </submittedName>
</protein>
<evidence type="ECO:0000313" key="1">
    <source>
        <dbReference type="EMBL" id="GBN41966.1"/>
    </source>
</evidence>
<keyword evidence="2" id="KW-1185">Reference proteome</keyword>